<dbReference type="SUPFAM" id="SSF55729">
    <property type="entry name" value="Acyl-CoA N-acyltransferases (Nat)"/>
    <property type="match status" value="1"/>
</dbReference>
<evidence type="ECO:0000313" key="5">
    <source>
        <dbReference type="Proteomes" id="UP000035648"/>
    </source>
</evidence>
<keyword evidence="1 4" id="KW-0808">Transferase</keyword>
<dbReference type="CDD" id="cd04301">
    <property type="entry name" value="NAT_SF"/>
    <property type="match status" value="1"/>
</dbReference>
<evidence type="ECO:0000259" key="3">
    <source>
        <dbReference type="PROSITE" id="PS51186"/>
    </source>
</evidence>
<dbReference type="EMBL" id="CP011213">
    <property type="protein sequence ID" value="AKM82368.1"/>
    <property type="molecule type" value="Genomic_DNA"/>
</dbReference>
<gene>
    <name evidence="4" type="ORF">UT28_C0001G0564</name>
</gene>
<dbReference type="KEGG" id="bbgw:UT28_C0001G0564"/>
<evidence type="ECO:0000256" key="2">
    <source>
        <dbReference type="ARBA" id="ARBA00023315"/>
    </source>
</evidence>
<dbReference type="PROSITE" id="PS51186">
    <property type="entry name" value="GNAT"/>
    <property type="match status" value="1"/>
</dbReference>
<dbReference type="InterPro" id="IPR016181">
    <property type="entry name" value="Acyl_CoA_acyltransferase"/>
</dbReference>
<evidence type="ECO:0000256" key="1">
    <source>
        <dbReference type="ARBA" id="ARBA00022679"/>
    </source>
</evidence>
<dbReference type="Gene3D" id="3.40.630.30">
    <property type="match status" value="1"/>
</dbReference>
<keyword evidence="2" id="KW-0012">Acyltransferase</keyword>
<dbReference type="InterPro" id="IPR050832">
    <property type="entry name" value="Bact_Acetyltransf"/>
</dbReference>
<dbReference type="AlphaFoldDB" id="A0A0G4B4N9"/>
<evidence type="ECO:0000313" key="4">
    <source>
        <dbReference type="EMBL" id="AKM82368.1"/>
    </source>
</evidence>
<proteinExistence type="predicted"/>
<dbReference type="Proteomes" id="UP000035648">
    <property type="component" value="Chromosome"/>
</dbReference>
<dbReference type="STRING" id="1618337.UT28_C0001G0564"/>
<feature type="domain" description="N-acetyltransferase" evidence="3">
    <location>
        <begin position="3"/>
        <end position="159"/>
    </location>
</feature>
<name>A0A0G4B4N9_9BACT</name>
<accession>A0A0G4B4N9</accession>
<reference evidence="4 5" key="1">
    <citation type="journal article" date="2015" name="Nature">
        <title>rRNA introns, odd ribosomes, and small enigmatic genomes across a large radiation of phyla.</title>
        <authorList>
            <person name="Brown C.T."/>
            <person name="Hug L.A."/>
            <person name="Thomas B.C."/>
            <person name="Sharon I."/>
            <person name="Castelle C.J."/>
            <person name="Singh A."/>
            <person name="Wilkins M.J."/>
            <person name="Williams K.H."/>
            <person name="Banfield J.F."/>
        </authorList>
    </citation>
    <scope>NUCLEOTIDE SEQUENCE [LARGE SCALE GENOMIC DNA]</scope>
</reference>
<dbReference type="GO" id="GO:0016747">
    <property type="term" value="F:acyltransferase activity, transferring groups other than amino-acyl groups"/>
    <property type="evidence" value="ECO:0007669"/>
    <property type="project" value="InterPro"/>
</dbReference>
<dbReference type="PANTHER" id="PTHR43877">
    <property type="entry name" value="AMINOALKYLPHOSPHONATE N-ACETYLTRANSFERASE-RELATED-RELATED"/>
    <property type="match status" value="1"/>
</dbReference>
<sequence>MSIIIRQGKPEDISQTKNHLIELWVEHSKHEPDLLDEEKMRNTDAESHYNKCLENPDKNFVFVAEDSGKIVGFLASYIDEIPAFFEHPTILYLDEIFVLPDYRRQGVAQSLILQAENIAKEKGIKRIQARVYTFNTGMHKFLESMGYRAPYATWDKTLE</sequence>
<protein>
    <submittedName>
        <fullName evidence="4">Acetyltransferase</fullName>
    </submittedName>
</protein>
<dbReference type="InterPro" id="IPR000182">
    <property type="entry name" value="GNAT_dom"/>
</dbReference>
<dbReference type="Pfam" id="PF00583">
    <property type="entry name" value="Acetyltransf_1"/>
    <property type="match status" value="1"/>
</dbReference>
<organism evidence="4 5">
    <name type="scientific">Berkelbacteria bacterium GW2011_GWE1_39_12</name>
    <dbReference type="NCBI Taxonomy" id="1618337"/>
    <lineage>
        <taxon>Bacteria</taxon>
        <taxon>Candidatus Berkelbacteria</taxon>
    </lineage>
</organism>